<sequence>MDLYKDIVLETVSVLFIGLLVMVTSFIEPIPQGFFCDDNTIKYPYKPSTVGKSFLCLFYLLLPNVLICLKYYTTRSKNIKNLYVNIIYFWLGSGLAQITVNLGKCYVGRLRPHFIHACKPNIDCISQDEYITDYMCMNPEISIANDSRASFPSGHACLAFYSTVYTILHLHDYKKSVAWVIIQFSTFIPAWYTALTRITDNMHHYTDVLAGSIIGTSFAILMIYEVKIRTSLENISPNS</sequence>
<dbReference type="SMART" id="SM00014">
    <property type="entry name" value="acidPPc"/>
    <property type="match status" value="1"/>
</dbReference>
<dbReference type="PANTHER" id="PTHR10165">
    <property type="entry name" value="LIPID PHOSPHATE PHOSPHATASE"/>
    <property type="match status" value="1"/>
</dbReference>
<evidence type="ECO:0000256" key="4">
    <source>
        <dbReference type="ARBA" id="ARBA00022989"/>
    </source>
</evidence>
<dbReference type="RefSeq" id="XP_025423078.1">
    <property type="nucleotide sequence ID" value="XM_025567293.1"/>
</dbReference>
<evidence type="ECO:0000259" key="7">
    <source>
        <dbReference type="SMART" id="SM00014"/>
    </source>
</evidence>
<evidence type="ECO:0000313" key="8">
    <source>
        <dbReference type="Proteomes" id="UP000694846"/>
    </source>
</evidence>
<feature type="transmembrane region" description="Helical" evidence="6">
    <location>
        <begin position="50"/>
        <end position="69"/>
    </location>
</feature>
<dbReference type="PANTHER" id="PTHR10165:SF174">
    <property type="entry name" value="PHOSPHATIDIC ACID PHOSPHATASE TYPE 2_HALOPEROXIDASE DOMAIN-CONTAINING PROTEIN"/>
    <property type="match status" value="1"/>
</dbReference>
<evidence type="ECO:0000256" key="2">
    <source>
        <dbReference type="ARBA" id="ARBA00008816"/>
    </source>
</evidence>
<feature type="transmembrane region" description="Helical" evidence="6">
    <location>
        <begin position="7"/>
        <end position="30"/>
    </location>
</feature>
<dbReference type="GO" id="GO:0046839">
    <property type="term" value="P:phospholipid dephosphorylation"/>
    <property type="evidence" value="ECO:0007669"/>
    <property type="project" value="TreeGrafter"/>
</dbReference>
<comment type="similarity">
    <text evidence="2">Belongs to the PA-phosphatase related phosphoesterase family.</text>
</comment>
<keyword evidence="8" id="KW-1185">Reference proteome</keyword>
<gene>
    <name evidence="9" type="primary">LOC112692575</name>
</gene>
<dbReference type="GO" id="GO:0007165">
    <property type="term" value="P:signal transduction"/>
    <property type="evidence" value="ECO:0007669"/>
    <property type="project" value="TreeGrafter"/>
</dbReference>
<evidence type="ECO:0000313" key="9">
    <source>
        <dbReference type="RefSeq" id="XP_025423078.1"/>
    </source>
</evidence>
<keyword evidence="5 6" id="KW-0472">Membrane</keyword>
<dbReference type="Gene3D" id="1.20.144.10">
    <property type="entry name" value="Phosphatidic acid phosphatase type 2/haloperoxidase"/>
    <property type="match status" value="1"/>
</dbReference>
<dbReference type="Pfam" id="PF01569">
    <property type="entry name" value="PAP2"/>
    <property type="match status" value="1"/>
</dbReference>
<dbReference type="OrthoDB" id="8907274at2759"/>
<feature type="transmembrane region" description="Helical" evidence="6">
    <location>
        <begin position="81"/>
        <end position="100"/>
    </location>
</feature>
<evidence type="ECO:0000256" key="6">
    <source>
        <dbReference type="SAM" id="Phobius"/>
    </source>
</evidence>
<comment type="subcellular location">
    <subcellularLocation>
        <location evidence="1">Membrane</location>
        <topology evidence="1">Multi-pass membrane protein</topology>
    </subcellularLocation>
</comment>
<dbReference type="SUPFAM" id="SSF48317">
    <property type="entry name" value="Acid phosphatase/Vanadium-dependent haloperoxidase"/>
    <property type="match status" value="1"/>
</dbReference>
<evidence type="ECO:0000256" key="5">
    <source>
        <dbReference type="ARBA" id="ARBA00023136"/>
    </source>
</evidence>
<evidence type="ECO:0000256" key="3">
    <source>
        <dbReference type="ARBA" id="ARBA00022692"/>
    </source>
</evidence>
<proteinExistence type="inferred from homology"/>
<accession>A0A8B8GJ73</accession>
<dbReference type="GeneID" id="112692575"/>
<keyword evidence="3 6" id="KW-0812">Transmembrane</keyword>
<feature type="domain" description="Phosphatidic acid phosphatase type 2/haloperoxidase" evidence="7">
    <location>
        <begin position="84"/>
        <end position="223"/>
    </location>
</feature>
<dbReference type="InterPro" id="IPR036938">
    <property type="entry name" value="PAP2/HPO_sf"/>
</dbReference>
<dbReference type="GO" id="GO:0006644">
    <property type="term" value="P:phospholipid metabolic process"/>
    <property type="evidence" value="ECO:0007669"/>
    <property type="project" value="InterPro"/>
</dbReference>
<evidence type="ECO:0000256" key="1">
    <source>
        <dbReference type="ARBA" id="ARBA00004141"/>
    </source>
</evidence>
<organism evidence="8 9">
    <name type="scientific">Sipha flava</name>
    <name type="common">yellow sugarcane aphid</name>
    <dbReference type="NCBI Taxonomy" id="143950"/>
    <lineage>
        <taxon>Eukaryota</taxon>
        <taxon>Metazoa</taxon>
        <taxon>Ecdysozoa</taxon>
        <taxon>Arthropoda</taxon>
        <taxon>Hexapoda</taxon>
        <taxon>Insecta</taxon>
        <taxon>Pterygota</taxon>
        <taxon>Neoptera</taxon>
        <taxon>Paraneoptera</taxon>
        <taxon>Hemiptera</taxon>
        <taxon>Sternorrhyncha</taxon>
        <taxon>Aphidomorpha</taxon>
        <taxon>Aphidoidea</taxon>
        <taxon>Aphididae</taxon>
        <taxon>Sipha</taxon>
    </lineage>
</organism>
<dbReference type="AlphaFoldDB" id="A0A8B8GJ73"/>
<dbReference type="GO" id="GO:0008195">
    <property type="term" value="F:phosphatidate phosphatase activity"/>
    <property type="evidence" value="ECO:0007669"/>
    <property type="project" value="TreeGrafter"/>
</dbReference>
<reference evidence="9" key="1">
    <citation type="submission" date="2025-08" db="UniProtKB">
        <authorList>
            <consortium name="RefSeq"/>
        </authorList>
    </citation>
    <scope>IDENTIFICATION</scope>
    <source>
        <tissue evidence="9">Whole body</tissue>
    </source>
</reference>
<protein>
    <submittedName>
        <fullName evidence="9">Phospholipid phosphatase 3-like</fullName>
    </submittedName>
</protein>
<feature type="transmembrane region" description="Helical" evidence="6">
    <location>
        <begin position="207"/>
        <end position="224"/>
    </location>
</feature>
<name>A0A8B8GJ73_9HEMI</name>
<dbReference type="InterPro" id="IPR043216">
    <property type="entry name" value="PAP-like"/>
</dbReference>
<keyword evidence="4 6" id="KW-1133">Transmembrane helix</keyword>
<dbReference type="InterPro" id="IPR000326">
    <property type="entry name" value="PAP2/HPO"/>
</dbReference>
<dbReference type="GO" id="GO:0005886">
    <property type="term" value="C:plasma membrane"/>
    <property type="evidence" value="ECO:0007669"/>
    <property type="project" value="TreeGrafter"/>
</dbReference>
<dbReference type="Proteomes" id="UP000694846">
    <property type="component" value="Unplaced"/>
</dbReference>
<feature type="transmembrane region" description="Helical" evidence="6">
    <location>
        <begin position="176"/>
        <end position="195"/>
    </location>
</feature>